<comment type="caution">
    <text evidence="1">The sequence shown here is derived from an EMBL/GenBank/DDBJ whole genome shotgun (WGS) entry which is preliminary data.</text>
</comment>
<dbReference type="OrthoDB" id="290466at2"/>
<name>A0A225DGD0_9BACT</name>
<proteinExistence type="predicted"/>
<keyword evidence="2" id="KW-1185">Reference proteome</keyword>
<gene>
    <name evidence="1" type="ORF">FRUB_05499</name>
</gene>
<dbReference type="Proteomes" id="UP000214646">
    <property type="component" value="Unassembled WGS sequence"/>
</dbReference>
<reference evidence="2" key="1">
    <citation type="submission" date="2017-06" db="EMBL/GenBank/DDBJ databases">
        <title>Genome analysis of Fimbriiglobus ruber SP5, the first member of the order Planctomycetales with confirmed chitinolytic capability.</title>
        <authorList>
            <person name="Ravin N.V."/>
            <person name="Rakitin A.L."/>
            <person name="Ivanova A.A."/>
            <person name="Beletsky A.V."/>
            <person name="Kulichevskaya I.S."/>
            <person name="Mardanov A.V."/>
            <person name="Dedysh S.N."/>
        </authorList>
    </citation>
    <scope>NUCLEOTIDE SEQUENCE [LARGE SCALE GENOMIC DNA]</scope>
    <source>
        <strain evidence="2">SP5</strain>
    </source>
</reference>
<protein>
    <submittedName>
        <fullName evidence="1">Uncharacterized protein</fullName>
    </submittedName>
</protein>
<sequence>MTAPSISTVVRELLTGDINMTADDIIQKARTRGVTAPPVSIRDVVYNIRSELKKRIAVTGTVLPKQKQAVAAAAAAAPIAPSVHANGTPDLATVFGNVTLVSQLVEKGGVTLLREVAEAVQVCGGTETFLKHLDLVAGIRASEKTA</sequence>
<organism evidence="1 2">
    <name type="scientific">Fimbriiglobus ruber</name>
    <dbReference type="NCBI Taxonomy" id="1908690"/>
    <lineage>
        <taxon>Bacteria</taxon>
        <taxon>Pseudomonadati</taxon>
        <taxon>Planctomycetota</taxon>
        <taxon>Planctomycetia</taxon>
        <taxon>Gemmatales</taxon>
        <taxon>Gemmataceae</taxon>
        <taxon>Fimbriiglobus</taxon>
    </lineage>
</organism>
<evidence type="ECO:0000313" key="2">
    <source>
        <dbReference type="Proteomes" id="UP000214646"/>
    </source>
</evidence>
<evidence type="ECO:0000313" key="1">
    <source>
        <dbReference type="EMBL" id="OWK40580.1"/>
    </source>
</evidence>
<dbReference type="AlphaFoldDB" id="A0A225DGD0"/>
<dbReference type="EMBL" id="NIDE01000008">
    <property type="protein sequence ID" value="OWK40580.1"/>
    <property type="molecule type" value="Genomic_DNA"/>
</dbReference>
<accession>A0A225DGD0</accession>
<dbReference type="RefSeq" id="WP_088256478.1">
    <property type="nucleotide sequence ID" value="NZ_NIDE01000008.1"/>
</dbReference>